<evidence type="ECO:0000256" key="1">
    <source>
        <dbReference type="SAM" id="SignalP"/>
    </source>
</evidence>
<keyword evidence="3" id="KW-1185">Reference proteome</keyword>
<evidence type="ECO:0000313" key="2">
    <source>
        <dbReference type="EMBL" id="KGO62931.1"/>
    </source>
</evidence>
<sequence>MKLLFQGTAIFALLIVNASAEKSGIFAANGVELEVYQSGEDIIYGEPQSLVQARDLEGRATNACTKCVGHHGSCVVGEGNCYAPDTCAFCGGCSVNQARCQNPKTEGCQCYK</sequence>
<organism evidence="2 3">
    <name type="scientific">Penicillium expansum</name>
    <name type="common">Blue mold rot fungus</name>
    <dbReference type="NCBI Taxonomy" id="27334"/>
    <lineage>
        <taxon>Eukaryota</taxon>
        <taxon>Fungi</taxon>
        <taxon>Dikarya</taxon>
        <taxon>Ascomycota</taxon>
        <taxon>Pezizomycotina</taxon>
        <taxon>Eurotiomycetes</taxon>
        <taxon>Eurotiomycetidae</taxon>
        <taxon>Eurotiales</taxon>
        <taxon>Aspergillaceae</taxon>
        <taxon>Penicillium</taxon>
    </lineage>
</organism>
<evidence type="ECO:0000313" key="3">
    <source>
        <dbReference type="Proteomes" id="UP000030143"/>
    </source>
</evidence>
<dbReference type="HOGENOM" id="CLU_2146743_0_0_1"/>
<dbReference type="VEuPathDB" id="FungiDB:PEXP_081270"/>
<dbReference type="AlphaFoldDB" id="A0A0A2K7T8"/>
<accession>A0A0A2K7T8</accession>
<comment type="caution">
    <text evidence="2">The sequence shown here is derived from an EMBL/GenBank/DDBJ whole genome shotgun (WGS) entry which is preliminary data.</text>
</comment>
<proteinExistence type="predicted"/>
<dbReference type="EMBL" id="JQFZ01000018">
    <property type="protein sequence ID" value="KGO62931.1"/>
    <property type="molecule type" value="Genomic_DNA"/>
</dbReference>
<reference evidence="2 3" key="1">
    <citation type="journal article" date="2015" name="Mol. Plant Microbe Interact.">
        <title>Genome, transcriptome, and functional analyses of Penicillium expansum provide new insights into secondary metabolism and pathogenicity.</title>
        <authorList>
            <person name="Ballester A.R."/>
            <person name="Marcet-Houben M."/>
            <person name="Levin E."/>
            <person name="Sela N."/>
            <person name="Selma-Lazaro C."/>
            <person name="Carmona L."/>
            <person name="Wisniewski M."/>
            <person name="Droby S."/>
            <person name="Gonzalez-Candelas L."/>
            <person name="Gabaldon T."/>
        </authorList>
    </citation>
    <scope>NUCLEOTIDE SEQUENCE [LARGE SCALE GENOMIC DNA]</scope>
    <source>
        <strain evidence="2 3">MD-8</strain>
    </source>
</reference>
<gene>
    <name evidence="2" type="ORF">PEX2_044540</name>
</gene>
<name>A0A0A2K7T8_PENEN</name>
<dbReference type="RefSeq" id="XP_016603431.1">
    <property type="nucleotide sequence ID" value="XM_016741729.1"/>
</dbReference>
<dbReference type="OrthoDB" id="4257014at2759"/>
<keyword evidence="1" id="KW-0732">Signal</keyword>
<dbReference type="GeneID" id="27677148"/>
<dbReference type="PhylomeDB" id="A0A0A2K7T8"/>
<dbReference type="Proteomes" id="UP000030143">
    <property type="component" value="Unassembled WGS sequence"/>
</dbReference>
<feature type="chain" id="PRO_5009752798" evidence="1">
    <location>
        <begin position="21"/>
        <end position="112"/>
    </location>
</feature>
<protein>
    <submittedName>
        <fullName evidence="2">Uncharacterized protein</fullName>
    </submittedName>
</protein>
<feature type="signal peptide" evidence="1">
    <location>
        <begin position="1"/>
        <end position="20"/>
    </location>
</feature>